<keyword evidence="1" id="KW-1133">Transmembrane helix</keyword>
<keyword evidence="1" id="KW-0472">Membrane</keyword>
<feature type="transmembrane region" description="Helical" evidence="1">
    <location>
        <begin position="65"/>
        <end position="85"/>
    </location>
</feature>
<evidence type="ECO:0000256" key="1">
    <source>
        <dbReference type="SAM" id="Phobius"/>
    </source>
</evidence>
<name>A0A1B0Z1X9_UNCAR</name>
<evidence type="ECO:0000313" key="2">
    <source>
        <dbReference type="EMBL" id="ANO58193.1"/>
    </source>
</evidence>
<organism evidence="2">
    <name type="scientific">Uncultured marine euryarchaeote</name>
    <dbReference type="NCBI Taxonomy" id="257466"/>
    <lineage>
        <taxon>Archaea</taxon>
        <taxon>Methanobacteriati</taxon>
        <taxon>Methanobacteriota</taxon>
        <taxon>environmental samples</taxon>
    </lineage>
</organism>
<reference evidence="2" key="1">
    <citation type="submission" date="2015-11" db="EMBL/GenBank/DDBJ databases">
        <title>Genomes of Abundant and Widespread Viruses from the Deep Ocean.</title>
        <authorList>
            <person name="Mizuno C.M."/>
            <person name="Ghai R."/>
            <person name="Saghai A."/>
            <person name="Lopez-Garcia P."/>
            <person name="Rodriguez-Valera F."/>
        </authorList>
    </citation>
    <scope>NUCLEOTIDE SEQUENCE</scope>
</reference>
<dbReference type="AlphaFoldDB" id="A0A1B0Z1X9"/>
<keyword evidence="1" id="KW-0812">Transmembrane</keyword>
<accession>A0A1B0Z1X9</accession>
<sequence>MWWLFGMATVFGLAGSIYIGKATIRPSIRLLGGGIAGVGSVSLLQNGAAYSFIASAWYGGMGNTGYLFIGSLMILILTMAGNLIITEGETGVL</sequence>
<proteinExistence type="predicted"/>
<feature type="transmembrane region" description="Helical" evidence="1">
    <location>
        <begin position="32"/>
        <end position="53"/>
    </location>
</feature>
<protein>
    <submittedName>
        <fullName evidence="2">MATE efflux family protein</fullName>
    </submittedName>
</protein>
<dbReference type="EMBL" id="KT997801">
    <property type="protein sequence ID" value="ANO58193.1"/>
    <property type="molecule type" value="Genomic_DNA"/>
</dbReference>